<name>A0ABY6F451_9GAMM</name>
<proteinExistence type="predicted"/>
<evidence type="ECO:0000313" key="2">
    <source>
        <dbReference type="Proteomes" id="UP001063782"/>
    </source>
</evidence>
<keyword evidence="2" id="KW-1185">Reference proteome</keyword>
<evidence type="ECO:0008006" key="3">
    <source>
        <dbReference type="Google" id="ProtNLM"/>
    </source>
</evidence>
<accession>A0ABY6F451</accession>
<organism evidence="1 2">
    <name type="scientific">Moraxella nasicaprae</name>
    <dbReference type="NCBI Taxonomy" id="2904122"/>
    <lineage>
        <taxon>Bacteria</taxon>
        <taxon>Pseudomonadati</taxon>
        <taxon>Pseudomonadota</taxon>
        <taxon>Gammaproteobacteria</taxon>
        <taxon>Moraxellales</taxon>
        <taxon>Moraxellaceae</taxon>
        <taxon>Moraxella</taxon>
    </lineage>
</organism>
<dbReference type="EMBL" id="CP089977">
    <property type="protein sequence ID" value="UXZ04670.1"/>
    <property type="molecule type" value="Genomic_DNA"/>
</dbReference>
<gene>
    <name evidence="1" type="ORF">LU297_08900</name>
</gene>
<reference evidence="1" key="1">
    <citation type="submission" date="2021-12" db="EMBL/GenBank/DDBJ databases">
        <title>taxonomy of Moraxella sp. ZY201224.</title>
        <authorList>
            <person name="Li F."/>
        </authorList>
    </citation>
    <scope>NUCLEOTIDE SEQUENCE</scope>
    <source>
        <strain evidence="1">ZY201224</strain>
    </source>
</reference>
<dbReference type="Proteomes" id="UP001063782">
    <property type="component" value="Chromosome"/>
</dbReference>
<evidence type="ECO:0000313" key="1">
    <source>
        <dbReference type="EMBL" id="UXZ04670.1"/>
    </source>
</evidence>
<protein>
    <recommendedName>
        <fullName evidence="3">Apea-like HEPN domain-containing protein</fullName>
    </recommendedName>
</protein>
<sequence>MTLEISQFYQDNRHQYPQSIRLRIHRALSWLEQAERSDDLDSRFIFLWIAFNAIYANDLSHIRNTDKGAFVEFLYRICQFDVDSKIYHLIWNTYSGNIRVLLDNRYTFQPFWDYQNGLISERAWQEDFELSQKKAYNALASKDTVVILTALFSHIYTLRNQIVHGGATHHSSVNRQQVKDACAILSRILPFMIEIILQNADRDWGKPFYPVVQD</sequence>
<dbReference type="RefSeq" id="WP_263076161.1">
    <property type="nucleotide sequence ID" value="NZ_CP089977.1"/>
</dbReference>